<comment type="caution">
    <text evidence="21">The sequence shown here is derived from an EMBL/GenBank/DDBJ whole genome shotgun (WGS) entry which is preliminary data.</text>
</comment>
<keyword evidence="10 19" id="KW-1133">Transmembrane helix</keyword>
<dbReference type="EMBL" id="JAAKFY010000002">
    <property type="protein sequence ID" value="KAF3860417.1"/>
    <property type="molecule type" value="Genomic_DNA"/>
</dbReference>
<keyword evidence="3" id="KW-0597">Phosphoprotein</keyword>
<dbReference type="Gene3D" id="1.10.287.70">
    <property type="match status" value="1"/>
</dbReference>
<keyword evidence="8 16" id="KW-0106">Calcium</keyword>
<dbReference type="InterPro" id="IPR005446">
    <property type="entry name" value="VDCC_L_a1su"/>
</dbReference>
<evidence type="ECO:0000256" key="5">
    <source>
        <dbReference type="ARBA" id="ARBA00022673"/>
    </source>
</evidence>
<accession>A0A7J5ZID2</accession>
<dbReference type="PRINTS" id="PR00167">
    <property type="entry name" value="CACHANNEL"/>
</dbReference>
<evidence type="ECO:0000256" key="11">
    <source>
        <dbReference type="ARBA" id="ARBA00023065"/>
    </source>
</evidence>
<dbReference type="GO" id="GO:0005891">
    <property type="term" value="C:voltage-gated calcium channel complex"/>
    <property type="evidence" value="ECO:0007669"/>
    <property type="project" value="InterPro"/>
</dbReference>
<keyword evidence="14 17" id="KW-0325">Glycoprotein</keyword>
<feature type="transmembrane region" description="Helical" evidence="19">
    <location>
        <begin position="134"/>
        <end position="152"/>
    </location>
</feature>
<dbReference type="Proteomes" id="UP000518266">
    <property type="component" value="Unassembled WGS sequence"/>
</dbReference>
<dbReference type="OrthoDB" id="431720at2759"/>
<comment type="subcellular location">
    <subcellularLocation>
        <location evidence="1 18">Membrane</location>
        <topology evidence="1 18">Multi-pass membrane protein</topology>
    </subcellularLocation>
</comment>
<feature type="transmembrane region" description="Helical" evidence="19">
    <location>
        <begin position="279"/>
        <end position="300"/>
    </location>
</feature>
<keyword evidence="16" id="KW-0479">Metal-binding</keyword>
<feature type="domain" description="Ion transport" evidence="20">
    <location>
        <begin position="61"/>
        <end position="345"/>
    </location>
</feature>
<keyword evidence="6 19" id="KW-0812">Transmembrane</keyword>
<evidence type="ECO:0000256" key="13">
    <source>
        <dbReference type="ARBA" id="ARBA00023157"/>
    </source>
</evidence>
<keyword evidence="11" id="KW-0406">Ion transport</keyword>
<evidence type="ECO:0000256" key="2">
    <source>
        <dbReference type="ARBA" id="ARBA00022448"/>
    </source>
</evidence>
<feature type="glycosylation site" description="N-linked (GlcNAc...) asparagine" evidence="17">
    <location>
        <position position="258"/>
    </location>
</feature>
<evidence type="ECO:0000256" key="14">
    <source>
        <dbReference type="ARBA" id="ARBA00023180"/>
    </source>
</evidence>
<feature type="transmembrane region" description="Helical" evidence="19">
    <location>
        <begin position="62"/>
        <end position="81"/>
    </location>
</feature>
<sequence length="410" mass="46798">MASNADDKLVIMNEEELKRKQREKLKKLQATGGNPRPARTLFLFNLKNSFRKACISIVEWKTFEYIILLTIFANCIALAVFLPMPEEDSNNTNTNLESLEYIFMIIFTLECFLKIVAYGLVFHEGAYLRNCWNILDFVIVFMGLFTFALDTINKLADVPVEKGGGFDMKALRAFRVLRPLRLVSGVPSLQVVMNSILKAMLPLLHIALLVFLLVTIYAIMGLELFKCKMHKTCYYTGTKAELPAPCAQAGNGRRCMINGSECRPGWEGPDNGITHFDNIGFAMLTVYQCITMEGWTKVLYWVNDAMGNEWPWVYFVPLILLGSFFVLNLVLGVLSGEFTKEREKARSRGEFQQLRERQQLDEDVNGYMEWITHAEILDADREGKGLLPLTSDPDKDSLYDMEGKSRVVYY</sequence>
<comment type="similarity">
    <text evidence="18">Belongs to the calcium channel alpha-1 subunit (TC 1.A.1.11) family.</text>
</comment>
<dbReference type="Pfam" id="PF00520">
    <property type="entry name" value="Ion_trans"/>
    <property type="match status" value="1"/>
</dbReference>
<evidence type="ECO:0000256" key="1">
    <source>
        <dbReference type="ARBA" id="ARBA00004141"/>
    </source>
</evidence>
<dbReference type="InterPro" id="IPR002077">
    <property type="entry name" value="VDCCAlpha1"/>
</dbReference>
<dbReference type="GO" id="GO:0098703">
    <property type="term" value="P:calcium ion import across plasma membrane"/>
    <property type="evidence" value="ECO:0007669"/>
    <property type="project" value="TreeGrafter"/>
</dbReference>
<evidence type="ECO:0000256" key="3">
    <source>
        <dbReference type="ARBA" id="ARBA00022553"/>
    </source>
</evidence>
<dbReference type="InterPro" id="IPR050599">
    <property type="entry name" value="VDCC_alpha-1_subunit"/>
</dbReference>
<dbReference type="GO" id="GO:0008331">
    <property type="term" value="F:high voltage-gated calcium channel activity"/>
    <property type="evidence" value="ECO:0007669"/>
    <property type="project" value="TreeGrafter"/>
</dbReference>
<evidence type="ECO:0000256" key="4">
    <source>
        <dbReference type="ARBA" id="ARBA00022568"/>
    </source>
</evidence>
<evidence type="ECO:0000256" key="19">
    <source>
        <dbReference type="SAM" id="Phobius"/>
    </source>
</evidence>
<dbReference type="FunFam" id="1.10.287.70:FF:000007">
    <property type="entry name" value="Voltage-dependent L-type calcium channel subunit alpha"/>
    <property type="match status" value="1"/>
</dbReference>
<evidence type="ECO:0000313" key="22">
    <source>
        <dbReference type="Proteomes" id="UP000518266"/>
    </source>
</evidence>
<dbReference type="InterPro" id="IPR027359">
    <property type="entry name" value="Volt_channel_dom_sf"/>
</dbReference>
<feature type="transmembrane region" description="Helical" evidence="19">
    <location>
        <begin position="101"/>
        <end position="122"/>
    </location>
</feature>
<dbReference type="PRINTS" id="PR01630">
    <property type="entry name" value="LVDCCALPHA1"/>
</dbReference>
<dbReference type="Gene3D" id="6.10.250.2500">
    <property type="match status" value="1"/>
</dbReference>
<gene>
    <name evidence="21" type="ORF">F7725_000672</name>
</gene>
<dbReference type="PANTHER" id="PTHR45628:SF9">
    <property type="entry name" value="VOLTAGE-DEPENDENT L-TYPE CALCIUM CHANNEL SUBUNIT ALPHA-1S"/>
    <property type="match status" value="1"/>
</dbReference>
<dbReference type="SUPFAM" id="SSF81324">
    <property type="entry name" value="Voltage-gated potassium channels"/>
    <property type="match status" value="1"/>
</dbReference>
<keyword evidence="4 18" id="KW-0109">Calcium transport</keyword>
<keyword evidence="15" id="KW-0407">Ion channel</keyword>
<dbReference type="Gene3D" id="1.20.120.350">
    <property type="entry name" value="Voltage-gated potassium channels. Chain C"/>
    <property type="match status" value="1"/>
</dbReference>
<evidence type="ECO:0000256" key="16">
    <source>
        <dbReference type="PIRSR" id="PIRSR602077-1"/>
    </source>
</evidence>
<feature type="transmembrane region" description="Helical" evidence="19">
    <location>
        <begin position="203"/>
        <end position="225"/>
    </location>
</feature>
<keyword evidence="7" id="KW-0677">Repeat</keyword>
<proteinExistence type="inferred from homology"/>
<evidence type="ECO:0000256" key="15">
    <source>
        <dbReference type="ARBA" id="ARBA00023303"/>
    </source>
</evidence>
<name>A0A7J5ZID2_DISMA</name>
<evidence type="ECO:0000256" key="8">
    <source>
        <dbReference type="ARBA" id="ARBA00022837"/>
    </source>
</evidence>
<keyword evidence="9 18" id="KW-0851">Voltage-gated channel</keyword>
<evidence type="ECO:0000256" key="9">
    <source>
        <dbReference type="ARBA" id="ARBA00022882"/>
    </source>
</evidence>
<evidence type="ECO:0000256" key="10">
    <source>
        <dbReference type="ARBA" id="ARBA00022989"/>
    </source>
</evidence>
<keyword evidence="13" id="KW-1015">Disulfide bond</keyword>
<comment type="function">
    <text evidence="18">Voltage-sensitive calcium channels (VSCC) mediate the entry of calcium ions into excitable cells and are also involved in a variety of calcium-dependent processes, including muscle contraction, hormone or neurotransmitter release, gene expression, cell motility, cell division and cell death.</text>
</comment>
<evidence type="ECO:0000256" key="17">
    <source>
        <dbReference type="PIRSR" id="PIRSR602077-3"/>
    </source>
</evidence>
<feature type="transmembrane region" description="Helical" evidence="19">
    <location>
        <begin position="312"/>
        <end position="334"/>
    </location>
</feature>
<reference evidence="21 22" key="1">
    <citation type="submission" date="2020-03" db="EMBL/GenBank/DDBJ databases">
        <title>Dissostichus mawsoni Genome sequencing and assembly.</title>
        <authorList>
            <person name="Park H."/>
        </authorList>
    </citation>
    <scope>NUCLEOTIDE SEQUENCE [LARGE SCALE GENOMIC DNA]</scope>
    <source>
        <strain evidence="21">DM0001</strain>
        <tissue evidence="21">Muscle</tissue>
    </source>
</reference>
<evidence type="ECO:0000256" key="7">
    <source>
        <dbReference type="ARBA" id="ARBA00022737"/>
    </source>
</evidence>
<evidence type="ECO:0000256" key="18">
    <source>
        <dbReference type="RuleBase" id="RU003808"/>
    </source>
</evidence>
<keyword evidence="2" id="KW-0813">Transport</keyword>
<dbReference type="GO" id="GO:0046872">
    <property type="term" value="F:metal ion binding"/>
    <property type="evidence" value="ECO:0007669"/>
    <property type="project" value="UniProtKB-KW"/>
</dbReference>
<protein>
    <recommendedName>
        <fullName evidence="18">Voltage-dependent L-type calcium channel subunit alpha</fullName>
    </recommendedName>
</protein>
<organism evidence="21 22">
    <name type="scientific">Dissostichus mawsoni</name>
    <name type="common">Antarctic cod</name>
    <dbReference type="NCBI Taxonomy" id="36200"/>
    <lineage>
        <taxon>Eukaryota</taxon>
        <taxon>Metazoa</taxon>
        <taxon>Chordata</taxon>
        <taxon>Craniata</taxon>
        <taxon>Vertebrata</taxon>
        <taxon>Euteleostomi</taxon>
        <taxon>Actinopterygii</taxon>
        <taxon>Neopterygii</taxon>
        <taxon>Teleostei</taxon>
        <taxon>Neoteleostei</taxon>
        <taxon>Acanthomorphata</taxon>
        <taxon>Eupercaria</taxon>
        <taxon>Perciformes</taxon>
        <taxon>Notothenioidei</taxon>
        <taxon>Nototheniidae</taxon>
        <taxon>Dissostichus</taxon>
    </lineage>
</organism>
<keyword evidence="22" id="KW-1185">Reference proteome</keyword>
<feature type="binding site" evidence="16">
    <location>
        <position position="293"/>
    </location>
    <ligand>
        <name>Ca(2+)</name>
        <dbReference type="ChEBI" id="CHEBI:29108"/>
    </ligand>
</feature>
<dbReference type="PANTHER" id="PTHR45628">
    <property type="entry name" value="VOLTAGE-DEPENDENT CALCIUM CHANNEL TYPE A SUBUNIT ALPHA-1"/>
    <property type="match status" value="1"/>
</dbReference>
<dbReference type="InterPro" id="IPR005821">
    <property type="entry name" value="Ion_trans_dom"/>
</dbReference>
<dbReference type="AlphaFoldDB" id="A0A7J5ZID2"/>
<evidence type="ECO:0000313" key="21">
    <source>
        <dbReference type="EMBL" id="KAF3860417.1"/>
    </source>
</evidence>
<evidence type="ECO:0000256" key="12">
    <source>
        <dbReference type="ARBA" id="ARBA00023136"/>
    </source>
</evidence>
<keyword evidence="5 18" id="KW-0107">Calcium channel</keyword>
<keyword evidence="12 19" id="KW-0472">Membrane</keyword>
<evidence type="ECO:0000259" key="20">
    <source>
        <dbReference type="Pfam" id="PF00520"/>
    </source>
</evidence>
<evidence type="ECO:0000256" key="6">
    <source>
        <dbReference type="ARBA" id="ARBA00022692"/>
    </source>
</evidence>
<dbReference type="FunFam" id="1.20.120.350:FF:000010">
    <property type="entry name" value="Voltage-dependent L-type calcium channel subunit alpha"/>
    <property type="match status" value="1"/>
</dbReference>